<organism evidence="1 2">
    <name type="scientific">Botrytis galanthina</name>
    <dbReference type="NCBI Taxonomy" id="278940"/>
    <lineage>
        <taxon>Eukaryota</taxon>
        <taxon>Fungi</taxon>
        <taxon>Dikarya</taxon>
        <taxon>Ascomycota</taxon>
        <taxon>Pezizomycotina</taxon>
        <taxon>Leotiomycetes</taxon>
        <taxon>Helotiales</taxon>
        <taxon>Sclerotiniaceae</taxon>
        <taxon>Botrytis</taxon>
    </lineage>
</organism>
<protein>
    <submittedName>
        <fullName evidence="1">Uncharacterized protein</fullName>
    </submittedName>
</protein>
<comment type="caution">
    <text evidence="1">The sequence shown here is derived from an EMBL/GenBank/DDBJ whole genome shotgun (WGS) entry which is preliminary data.</text>
</comment>
<dbReference type="Proteomes" id="UP000308671">
    <property type="component" value="Unassembled WGS sequence"/>
</dbReference>
<evidence type="ECO:0000313" key="2">
    <source>
        <dbReference type="Proteomes" id="UP000308671"/>
    </source>
</evidence>
<sequence>MILPAGETAKFNTTSSIDESEVLPDVAYAIACTTEYSKCPVARKGRFPSVTKPITPYHIPAFPPS</sequence>
<proteinExistence type="predicted"/>
<gene>
    <name evidence="1" type="ORF">BGAL_0175g00030</name>
</gene>
<keyword evidence="2" id="KW-1185">Reference proteome</keyword>
<reference evidence="1 2" key="1">
    <citation type="submission" date="2017-12" db="EMBL/GenBank/DDBJ databases">
        <title>Comparative genomics of Botrytis spp.</title>
        <authorList>
            <person name="Valero-Jimenez C.A."/>
            <person name="Tapia P."/>
            <person name="Veloso J."/>
            <person name="Silva-Moreno E."/>
            <person name="Staats M."/>
            <person name="Valdes J.H."/>
            <person name="Van Kan J.A.L."/>
        </authorList>
    </citation>
    <scope>NUCLEOTIDE SEQUENCE [LARGE SCALE GENOMIC DNA]</scope>
    <source>
        <strain evidence="1 2">MUCL435</strain>
    </source>
</reference>
<evidence type="ECO:0000313" key="1">
    <source>
        <dbReference type="EMBL" id="THV49866.1"/>
    </source>
</evidence>
<name>A0A4V4HUL5_9HELO</name>
<accession>A0A4V4HUL5</accession>
<dbReference type="EMBL" id="PQXL01000175">
    <property type="protein sequence ID" value="THV49866.1"/>
    <property type="molecule type" value="Genomic_DNA"/>
</dbReference>
<dbReference type="AlphaFoldDB" id="A0A4V4HUL5"/>